<keyword evidence="2" id="KW-0472">Membrane</keyword>
<proteinExistence type="predicted"/>
<accession>A0A286DRN8</accession>
<name>A0A286DRN8_9ACTN</name>
<evidence type="ECO:0000256" key="2">
    <source>
        <dbReference type="SAM" id="Phobius"/>
    </source>
</evidence>
<dbReference type="AlphaFoldDB" id="A0A286DRN8"/>
<keyword evidence="4" id="KW-1185">Reference proteome</keyword>
<sequence>MLTGTVCTLLSVAGLGLSLLVAKRRRYATAMRLAAVSLVPVGLAMTGILRLIINMTFNPIAWVGVGVLGFAVLLFLCARFADRDRGQAPSPAAAEPGSPPVSSRGAGTPALPATGRKGKEAAGGADDFSDIEAILKKHGI</sequence>
<keyword evidence="2" id="KW-0812">Transmembrane</keyword>
<protein>
    <submittedName>
        <fullName evidence="3">Uncharacterized protein</fullName>
    </submittedName>
</protein>
<dbReference type="RefSeq" id="WP_097230015.1">
    <property type="nucleotide sequence ID" value="NZ_OCNE01000003.1"/>
</dbReference>
<feature type="region of interest" description="Disordered" evidence="1">
    <location>
        <begin position="86"/>
        <end position="124"/>
    </location>
</feature>
<feature type="transmembrane region" description="Helical" evidence="2">
    <location>
        <begin position="34"/>
        <end position="53"/>
    </location>
</feature>
<feature type="transmembrane region" description="Helical" evidence="2">
    <location>
        <begin position="59"/>
        <end position="78"/>
    </location>
</feature>
<organism evidence="3 4">
    <name type="scientific">Streptomyces zhaozhouensis</name>
    <dbReference type="NCBI Taxonomy" id="1300267"/>
    <lineage>
        <taxon>Bacteria</taxon>
        <taxon>Bacillati</taxon>
        <taxon>Actinomycetota</taxon>
        <taxon>Actinomycetes</taxon>
        <taxon>Kitasatosporales</taxon>
        <taxon>Streptomycetaceae</taxon>
        <taxon>Streptomyces</taxon>
    </lineage>
</organism>
<dbReference type="Proteomes" id="UP000219072">
    <property type="component" value="Unassembled WGS sequence"/>
</dbReference>
<evidence type="ECO:0000313" key="3">
    <source>
        <dbReference type="EMBL" id="SOD61347.1"/>
    </source>
</evidence>
<feature type="transmembrane region" description="Helical" evidence="2">
    <location>
        <begin position="6"/>
        <end position="22"/>
    </location>
</feature>
<reference evidence="3 4" key="1">
    <citation type="submission" date="2017-09" db="EMBL/GenBank/DDBJ databases">
        <authorList>
            <person name="Ehlers B."/>
            <person name="Leendertz F.H."/>
        </authorList>
    </citation>
    <scope>NUCLEOTIDE SEQUENCE [LARGE SCALE GENOMIC DNA]</scope>
    <source>
        <strain evidence="3 4">CGMCC 4.7095</strain>
    </source>
</reference>
<gene>
    <name evidence="3" type="ORF">SAMN06297387_103101</name>
</gene>
<evidence type="ECO:0000313" key="4">
    <source>
        <dbReference type="Proteomes" id="UP000219072"/>
    </source>
</evidence>
<feature type="compositionally biased region" description="Low complexity" evidence="1">
    <location>
        <begin position="88"/>
        <end position="103"/>
    </location>
</feature>
<evidence type="ECO:0000256" key="1">
    <source>
        <dbReference type="SAM" id="MobiDB-lite"/>
    </source>
</evidence>
<keyword evidence="2" id="KW-1133">Transmembrane helix</keyword>
<dbReference type="EMBL" id="OCNE01000003">
    <property type="protein sequence ID" value="SOD61347.1"/>
    <property type="molecule type" value="Genomic_DNA"/>
</dbReference>
<dbReference type="OrthoDB" id="3874288at2"/>